<organism evidence="1 2">
    <name type="scientific">Christiangramia lutea</name>
    <dbReference type="NCBI Taxonomy" id="1607951"/>
    <lineage>
        <taxon>Bacteria</taxon>
        <taxon>Pseudomonadati</taxon>
        <taxon>Bacteroidota</taxon>
        <taxon>Flavobacteriia</taxon>
        <taxon>Flavobacteriales</taxon>
        <taxon>Flavobacteriaceae</taxon>
        <taxon>Christiangramia</taxon>
    </lineage>
</organism>
<sequence length="445" mass="51683">MSKFYYLAFTIIITNFSTAQKTSYEFQPEHTKKVLDPAYKDGYFVYQANFKNTSIPKYDTIDVQTTQYTTILKKIEQKKSDSIAEKKIKAKYDEILSINSLIDHFLYSSGSFKKKKHHLYQAQLLSNKHNLDYLIYADKEFNSDNRKRFSSIKWNGLENHLKTIKSKISTDGYYNENTYLYTELNTLRNKLNRTPKTEKAIKQVGHENKKLLLRGDRIEDFENLSGKYKIIGEYNLIRNSTYEAISGQLLKTDSLKTIHGSNLYGYGSTNTLLENQSGNMIYCSYEFVNKFGIDNQISDYISLLENNGYKTDLDGEILYIEAELGRVRATYDVYEEVQKGNFKYIDQIANSIIQFNNIMKKATPLTDKLANHYNAHRNFTMTDSRLKKWKNDAKTGVNLLNQIKSLKGNEENISDYFLTKIDSKTTEEYIEFLQVLNGTKVVLGL</sequence>
<dbReference type="AlphaFoldDB" id="A0A9X1V418"/>
<protein>
    <submittedName>
        <fullName evidence="1">Uncharacterized protein</fullName>
    </submittedName>
</protein>
<keyword evidence="2" id="KW-1185">Reference proteome</keyword>
<evidence type="ECO:0000313" key="2">
    <source>
        <dbReference type="Proteomes" id="UP001139226"/>
    </source>
</evidence>
<reference evidence="1" key="1">
    <citation type="submission" date="2022-03" db="EMBL/GenBank/DDBJ databases">
        <title>Gramella crocea sp. nov., isolated from activated sludge of a seafood processing plant.</title>
        <authorList>
            <person name="Zhang X."/>
        </authorList>
    </citation>
    <scope>NUCLEOTIDE SEQUENCE</scope>
    <source>
        <strain evidence="1">YJ019</strain>
    </source>
</reference>
<dbReference type="EMBL" id="JAKVTV010000003">
    <property type="protein sequence ID" value="MCH4823696.1"/>
    <property type="molecule type" value="Genomic_DNA"/>
</dbReference>
<dbReference type="RefSeq" id="WP_240713864.1">
    <property type="nucleotide sequence ID" value="NZ_JAKVTV010000003.1"/>
</dbReference>
<accession>A0A9X1V418</accession>
<proteinExistence type="predicted"/>
<gene>
    <name evidence="1" type="ORF">ML462_10990</name>
</gene>
<evidence type="ECO:0000313" key="1">
    <source>
        <dbReference type="EMBL" id="MCH4823696.1"/>
    </source>
</evidence>
<comment type="caution">
    <text evidence="1">The sequence shown here is derived from an EMBL/GenBank/DDBJ whole genome shotgun (WGS) entry which is preliminary data.</text>
</comment>
<dbReference type="Proteomes" id="UP001139226">
    <property type="component" value="Unassembled WGS sequence"/>
</dbReference>
<name>A0A9X1V418_9FLAO</name>